<dbReference type="EMBL" id="KI913958">
    <property type="protein sequence ID" value="ETW04001.1"/>
    <property type="molecule type" value="Genomic_DNA"/>
</dbReference>
<dbReference type="VEuPathDB" id="FungiDB:H310_04406"/>
<dbReference type="CDD" id="cd00024">
    <property type="entry name" value="CD_CSD"/>
    <property type="match status" value="1"/>
</dbReference>
<gene>
    <name evidence="2" type="ORF">H310_04406</name>
</gene>
<sequence>MYHEGGREVTDDLVDQIALGDGAFYVEHLEEVRVAADDRYEVLVKWLGLDAEESSWEPVDNLLEDILVVLRKWCAAHKDEYHVADMIANLGLP</sequence>
<dbReference type="InterPro" id="IPR000953">
    <property type="entry name" value="Chromo/chromo_shadow_dom"/>
</dbReference>
<feature type="domain" description="Chromo" evidence="1">
    <location>
        <begin position="24"/>
        <end position="62"/>
    </location>
</feature>
<dbReference type="Gene3D" id="2.40.50.40">
    <property type="match status" value="1"/>
</dbReference>
<dbReference type="Pfam" id="PF00385">
    <property type="entry name" value="Chromo"/>
    <property type="match status" value="1"/>
</dbReference>
<dbReference type="AlphaFoldDB" id="A0A024UC69"/>
<dbReference type="GeneID" id="20081456"/>
<dbReference type="SUPFAM" id="SSF54160">
    <property type="entry name" value="Chromo domain-like"/>
    <property type="match status" value="1"/>
</dbReference>
<dbReference type="InterPro" id="IPR023780">
    <property type="entry name" value="Chromo_domain"/>
</dbReference>
<protein>
    <recommendedName>
        <fullName evidence="1">Chromo domain-containing protein</fullName>
    </recommendedName>
</protein>
<dbReference type="OrthoDB" id="78084at2759"/>
<dbReference type="RefSeq" id="XP_008866957.1">
    <property type="nucleotide sequence ID" value="XM_008868735.1"/>
</dbReference>
<name>A0A024UC69_9STRA</name>
<evidence type="ECO:0000313" key="2">
    <source>
        <dbReference type="EMBL" id="ETW04001.1"/>
    </source>
</evidence>
<reference evidence="2" key="1">
    <citation type="submission" date="2013-12" db="EMBL/GenBank/DDBJ databases">
        <title>The Genome Sequence of Aphanomyces invadans NJM9701.</title>
        <authorList>
            <consortium name="The Broad Institute Genomics Platform"/>
            <person name="Russ C."/>
            <person name="Tyler B."/>
            <person name="van West P."/>
            <person name="Dieguez-Uribeondo J."/>
            <person name="Young S.K."/>
            <person name="Zeng Q."/>
            <person name="Gargeya S."/>
            <person name="Fitzgerald M."/>
            <person name="Abouelleil A."/>
            <person name="Alvarado L."/>
            <person name="Chapman S.B."/>
            <person name="Gainer-Dewar J."/>
            <person name="Goldberg J."/>
            <person name="Griggs A."/>
            <person name="Gujja S."/>
            <person name="Hansen M."/>
            <person name="Howarth C."/>
            <person name="Imamovic A."/>
            <person name="Ireland A."/>
            <person name="Larimer J."/>
            <person name="McCowan C."/>
            <person name="Murphy C."/>
            <person name="Pearson M."/>
            <person name="Poon T.W."/>
            <person name="Priest M."/>
            <person name="Roberts A."/>
            <person name="Saif S."/>
            <person name="Shea T."/>
            <person name="Sykes S."/>
            <person name="Wortman J."/>
            <person name="Nusbaum C."/>
            <person name="Birren B."/>
        </authorList>
    </citation>
    <scope>NUCLEOTIDE SEQUENCE [LARGE SCALE GENOMIC DNA]</scope>
    <source>
        <strain evidence="2">NJM9701</strain>
    </source>
</reference>
<organism evidence="2">
    <name type="scientific">Aphanomyces invadans</name>
    <dbReference type="NCBI Taxonomy" id="157072"/>
    <lineage>
        <taxon>Eukaryota</taxon>
        <taxon>Sar</taxon>
        <taxon>Stramenopiles</taxon>
        <taxon>Oomycota</taxon>
        <taxon>Saprolegniomycetes</taxon>
        <taxon>Saprolegniales</taxon>
        <taxon>Verrucalvaceae</taxon>
        <taxon>Aphanomyces</taxon>
    </lineage>
</organism>
<evidence type="ECO:0000259" key="1">
    <source>
        <dbReference type="PROSITE" id="PS50013"/>
    </source>
</evidence>
<dbReference type="SMART" id="SM00298">
    <property type="entry name" value="CHROMO"/>
    <property type="match status" value="1"/>
</dbReference>
<dbReference type="InterPro" id="IPR016197">
    <property type="entry name" value="Chromo-like_dom_sf"/>
</dbReference>
<proteinExistence type="predicted"/>
<dbReference type="PROSITE" id="PS50013">
    <property type="entry name" value="CHROMO_2"/>
    <property type="match status" value="1"/>
</dbReference>
<accession>A0A024UC69</accession>